<accession>A0A150HTW8</accession>
<proteinExistence type="inferred from homology"/>
<keyword evidence="3 9" id="KW-0489">Methyltransferase</keyword>
<evidence type="ECO:0000256" key="7">
    <source>
        <dbReference type="ARBA" id="ARBA00047942"/>
    </source>
</evidence>
<dbReference type="Pfam" id="PF07669">
    <property type="entry name" value="Eco57I"/>
    <property type="match status" value="1"/>
</dbReference>
<evidence type="ECO:0000256" key="3">
    <source>
        <dbReference type="ARBA" id="ARBA00022603"/>
    </source>
</evidence>
<evidence type="ECO:0000313" key="10">
    <source>
        <dbReference type="Proteomes" id="UP000075680"/>
    </source>
</evidence>
<sequence length="447" mass="51404">MRFSLELDETLGQVWTPDEIANEMAREAFALIPNVKKILDPACGPATFSKAINQLGFKEIELICYDVDPRMYNFTSHINQKIGLKSETRNQDYLLDSSLENSFDLVIMNPPYIRQELIERETKEYYHQYLGAKLGVSIDKKSNLFALFLLKGILDLAPNGIMCAIVFDAVQNSAYGKKTLSILSEYAELISTKTVATPFDNVLIDAQILIYKKREKKITSIIQYQESKNNLFIPLENLLKSRRGTALPKRAPFLADTGDKYYKYSSPFFIKQNRLEGLVIKPDQRIYLTNSDLEKIDGFQDWMNERLEKYNLSENKKFVKPVKGSIAFNYYIRNAPRHLWNKDNIALSDNFYVSETKGDFPTEVAWLLLNSDQYLNRLTASARNQGNGLRKLQLYEYKNVLLPNWNLLSDVDIAELFDLSKDLIQSGAESKKIQELASNIVKKLMDL</sequence>
<reference evidence="9 10" key="1">
    <citation type="journal article" date="2016" name="Sci. Rep.">
        <title>Genomic and phenotypic characterization of the species Acinetobacter venetianus.</title>
        <authorList>
            <person name="Fondi M."/>
            <person name="Maida I."/>
            <person name="Perrin E."/>
            <person name="Orlandini V."/>
            <person name="La Torre L."/>
            <person name="Bosi E."/>
            <person name="Negroni A."/>
            <person name="Zanaroli G."/>
            <person name="Fava F."/>
            <person name="Decorosi F."/>
            <person name="Giovannetti L."/>
            <person name="Viti C."/>
            <person name="Vaneechoutte M."/>
            <person name="Dijkshoorn L."/>
            <person name="Fani R."/>
        </authorList>
    </citation>
    <scope>NUCLEOTIDE SEQUENCE [LARGE SCALE GENOMIC DNA]</scope>
    <source>
        <strain evidence="9 10">LUH5627</strain>
    </source>
</reference>
<dbReference type="InterPro" id="IPR029063">
    <property type="entry name" value="SAM-dependent_MTases_sf"/>
</dbReference>
<gene>
    <name evidence="9" type="primary">taqIM</name>
    <name evidence="9" type="ORF">AVENLUH5627_01482</name>
</gene>
<dbReference type="CDD" id="cd02440">
    <property type="entry name" value="AdoMet_MTases"/>
    <property type="match status" value="1"/>
</dbReference>
<dbReference type="GO" id="GO:0032259">
    <property type="term" value="P:methylation"/>
    <property type="evidence" value="ECO:0007669"/>
    <property type="project" value="UniProtKB-KW"/>
</dbReference>
<name>A0A150HTW8_9GAMM</name>
<comment type="catalytic activity">
    <reaction evidence="7">
        <text>a 2'-deoxyadenosine in DNA + S-adenosyl-L-methionine = an N(6)-methyl-2'-deoxyadenosine in DNA + S-adenosyl-L-homocysteine + H(+)</text>
        <dbReference type="Rhea" id="RHEA:15197"/>
        <dbReference type="Rhea" id="RHEA-COMP:12418"/>
        <dbReference type="Rhea" id="RHEA-COMP:12419"/>
        <dbReference type="ChEBI" id="CHEBI:15378"/>
        <dbReference type="ChEBI" id="CHEBI:57856"/>
        <dbReference type="ChEBI" id="CHEBI:59789"/>
        <dbReference type="ChEBI" id="CHEBI:90615"/>
        <dbReference type="ChEBI" id="CHEBI:90616"/>
        <dbReference type="EC" id="2.1.1.72"/>
    </reaction>
</comment>
<keyword evidence="6" id="KW-0680">Restriction system</keyword>
<keyword evidence="4 9" id="KW-0808">Transferase</keyword>
<dbReference type="GO" id="GO:0003676">
    <property type="term" value="F:nucleic acid binding"/>
    <property type="evidence" value="ECO:0007669"/>
    <property type="project" value="InterPro"/>
</dbReference>
<dbReference type="AlphaFoldDB" id="A0A150HTW8"/>
<evidence type="ECO:0000256" key="1">
    <source>
        <dbReference type="ARBA" id="ARBA00006594"/>
    </source>
</evidence>
<dbReference type="Proteomes" id="UP000075680">
    <property type="component" value="Unassembled WGS sequence"/>
</dbReference>
<evidence type="ECO:0000256" key="4">
    <source>
        <dbReference type="ARBA" id="ARBA00022679"/>
    </source>
</evidence>
<feature type="domain" description="Type II methyltransferase M.TaqI-like" evidence="8">
    <location>
        <begin position="19"/>
        <end position="182"/>
    </location>
</feature>
<dbReference type="InterPro" id="IPR050953">
    <property type="entry name" value="N4_N6_ade-DNA_methylase"/>
</dbReference>
<dbReference type="GO" id="GO:0009307">
    <property type="term" value="P:DNA restriction-modification system"/>
    <property type="evidence" value="ECO:0007669"/>
    <property type="project" value="UniProtKB-KW"/>
</dbReference>
<evidence type="ECO:0000313" key="9">
    <source>
        <dbReference type="EMBL" id="KXZ69877.1"/>
    </source>
</evidence>
<comment type="similarity">
    <text evidence="1">Belongs to the N(4)/N(6)-methyltransferase family.</text>
</comment>
<dbReference type="GO" id="GO:0009007">
    <property type="term" value="F:site-specific DNA-methyltransferase (adenine-specific) activity"/>
    <property type="evidence" value="ECO:0007669"/>
    <property type="project" value="UniProtKB-EC"/>
</dbReference>
<dbReference type="PANTHER" id="PTHR33841:SF5">
    <property type="entry name" value="DNA METHYLASE (MODIFICATION METHYLASE) (METHYLTRANSFERASE)-RELATED"/>
    <property type="match status" value="1"/>
</dbReference>
<evidence type="ECO:0000259" key="8">
    <source>
        <dbReference type="Pfam" id="PF07669"/>
    </source>
</evidence>
<dbReference type="PROSITE" id="PS00092">
    <property type="entry name" value="N6_MTASE"/>
    <property type="match status" value="1"/>
</dbReference>
<dbReference type="EC" id="2.1.1.72" evidence="2"/>
<evidence type="ECO:0000256" key="5">
    <source>
        <dbReference type="ARBA" id="ARBA00022691"/>
    </source>
</evidence>
<dbReference type="PRINTS" id="PR00507">
    <property type="entry name" value="N12N6MTFRASE"/>
</dbReference>
<comment type="caution">
    <text evidence="9">The sequence shown here is derived from an EMBL/GenBank/DDBJ whole genome shotgun (WGS) entry which is preliminary data.</text>
</comment>
<dbReference type="InterPro" id="IPR011639">
    <property type="entry name" value="MethylTrfase_TaqI-like_dom"/>
</dbReference>
<dbReference type="PANTHER" id="PTHR33841">
    <property type="entry name" value="DNA METHYLTRANSFERASE YEEA-RELATED"/>
    <property type="match status" value="1"/>
</dbReference>
<evidence type="ECO:0000256" key="6">
    <source>
        <dbReference type="ARBA" id="ARBA00022747"/>
    </source>
</evidence>
<organism evidence="9 10">
    <name type="scientific">Acinetobacter venetianus</name>
    <dbReference type="NCBI Taxonomy" id="52133"/>
    <lineage>
        <taxon>Bacteria</taxon>
        <taxon>Pseudomonadati</taxon>
        <taxon>Pseudomonadota</taxon>
        <taxon>Gammaproteobacteria</taxon>
        <taxon>Moraxellales</taxon>
        <taxon>Moraxellaceae</taxon>
        <taxon>Acinetobacter</taxon>
    </lineage>
</organism>
<dbReference type="SUPFAM" id="SSF53335">
    <property type="entry name" value="S-adenosyl-L-methionine-dependent methyltransferases"/>
    <property type="match status" value="1"/>
</dbReference>
<dbReference type="PATRIC" id="fig|52133.18.peg.1540"/>
<dbReference type="EMBL" id="JRUE01000139">
    <property type="protein sequence ID" value="KXZ69877.1"/>
    <property type="molecule type" value="Genomic_DNA"/>
</dbReference>
<dbReference type="InterPro" id="IPR002052">
    <property type="entry name" value="DNA_methylase_N6_adenine_CS"/>
</dbReference>
<keyword evidence="5" id="KW-0949">S-adenosyl-L-methionine</keyword>
<protein>
    <recommendedName>
        <fullName evidence="2">site-specific DNA-methyltransferase (adenine-specific)</fullName>
        <ecNumber evidence="2">2.1.1.72</ecNumber>
    </recommendedName>
</protein>
<evidence type="ECO:0000256" key="2">
    <source>
        <dbReference type="ARBA" id="ARBA00011900"/>
    </source>
</evidence>
<dbReference type="Gene3D" id="3.40.50.150">
    <property type="entry name" value="Vaccinia Virus protein VP39"/>
    <property type="match status" value="1"/>
</dbReference>